<dbReference type="InterPro" id="IPR036465">
    <property type="entry name" value="vWFA_dom_sf"/>
</dbReference>
<evidence type="ECO:0000256" key="7">
    <source>
        <dbReference type="ARBA" id="ARBA00023125"/>
    </source>
</evidence>
<dbReference type="GO" id="GO:0000723">
    <property type="term" value="P:telomere maintenance"/>
    <property type="evidence" value="ECO:0007669"/>
    <property type="project" value="TreeGrafter"/>
</dbReference>
<dbReference type="EMBL" id="BNJQ01000018">
    <property type="protein sequence ID" value="GHP07763.1"/>
    <property type="molecule type" value="Genomic_DNA"/>
</dbReference>
<evidence type="ECO:0000256" key="3">
    <source>
        <dbReference type="ARBA" id="ARBA00022763"/>
    </source>
</evidence>
<feature type="region of interest" description="Disordered" evidence="11">
    <location>
        <begin position="173"/>
        <end position="192"/>
    </location>
</feature>
<dbReference type="GO" id="GO:0042162">
    <property type="term" value="F:telomeric DNA binding"/>
    <property type="evidence" value="ECO:0007669"/>
    <property type="project" value="TreeGrafter"/>
</dbReference>
<evidence type="ECO:0000256" key="11">
    <source>
        <dbReference type="SAM" id="MobiDB-lite"/>
    </source>
</evidence>
<feature type="domain" description="Ku" evidence="12">
    <location>
        <begin position="433"/>
        <end position="554"/>
    </location>
</feature>
<keyword evidence="5" id="KW-0347">Helicase</keyword>
<evidence type="ECO:0000313" key="14">
    <source>
        <dbReference type="EMBL" id="GHP07763.1"/>
    </source>
</evidence>
<dbReference type="InterPro" id="IPR006164">
    <property type="entry name" value="DNA_bd_Ku70/Ku80"/>
</dbReference>
<protein>
    <recommendedName>
        <fullName evidence="16">Ku domain-containing protein</fullName>
    </recommendedName>
</protein>
<evidence type="ECO:0000259" key="13">
    <source>
        <dbReference type="Pfam" id="PF03730"/>
    </source>
</evidence>
<dbReference type="GO" id="GO:0003678">
    <property type="term" value="F:DNA helicase activity"/>
    <property type="evidence" value="ECO:0007669"/>
    <property type="project" value="InterPro"/>
</dbReference>
<comment type="caution">
    <text evidence="14">The sequence shown here is derived from an EMBL/GenBank/DDBJ whole genome shotgun (WGS) entry which is preliminary data.</text>
</comment>
<feature type="compositionally biased region" description="Acidic residues" evidence="11">
    <location>
        <begin position="178"/>
        <end position="188"/>
    </location>
</feature>
<sequence length="671" mass="72826">MSSSNVLVHPFLFAPLCMEYDSSRVELVGGGAAGGGGARGGGGGGGGEDLDDDAFAPSYNKQFCIIISDASASARSLASSCSATIIRNDLASPLASASRTALVTFGHSSQSAYKHGKGGADDKRSRRGVETTWKLMPHSAKAIKTLNKKAKLAADEENVALLAKAKRLAQTSVKATWDDDDDDDDDDNNNQSKYTSAQLRDALKQALHMLTELGSVANSADKRVFLFVANAAPVDAATDRKESIIGVEHAIDQLEQLDAVVYVVPVLATSGAFPWHYFGSLHLRGEESEKDKEPALFYIGDGWRGDDVPTDAVELTNVPDAEQMALLFEEFNGQCKDRALRDEPSRLVMAVNDNGANTKAMLEVAVRLVRPYTIASATRYQRRTAAASNEEVRATTVFRDARDGYEIDLSRKELNAMPRHFNYPAKKLGGKQQEVVLPMEAVEALRRPPAARNGFGSGMYVVGTKPLCKLRDWHQLNCRSSIVKPDRRDAASCRIFVALHKALREDDRMMICRHELKRGGGAPGTLTALVPATLPTYGFAAIRLPYLDDLRDDPPLLMPPSNVLPQPPVPDAVVEACNAVVRSMTVRTTGKFLTTHIENPDVAWRRRLVEAFALDENLDASVDLKDQTLHDETRMVENGAAHAIKTFAKVVAEEAANPSSSSGKRKRAAGL</sequence>
<dbReference type="InterPro" id="IPR016194">
    <property type="entry name" value="SPOC-like_C_dom_sf"/>
</dbReference>
<evidence type="ECO:0000259" key="12">
    <source>
        <dbReference type="Pfam" id="PF02735"/>
    </source>
</evidence>
<evidence type="ECO:0000256" key="8">
    <source>
        <dbReference type="ARBA" id="ARBA00023172"/>
    </source>
</evidence>
<dbReference type="GO" id="GO:0006310">
    <property type="term" value="P:DNA recombination"/>
    <property type="evidence" value="ECO:0007669"/>
    <property type="project" value="UniProtKB-KW"/>
</dbReference>
<evidence type="ECO:0000256" key="1">
    <source>
        <dbReference type="ARBA" id="ARBA00004123"/>
    </source>
</evidence>
<evidence type="ECO:0000256" key="10">
    <source>
        <dbReference type="ARBA" id="ARBA00023242"/>
    </source>
</evidence>
<proteinExistence type="predicted"/>
<dbReference type="Pfam" id="PF02735">
    <property type="entry name" value="Ku"/>
    <property type="match status" value="1"/>
</dbReference>
<accession>A0A830HM56</accession>
<dbReference type="PANTHER" id="PTHR12604">
    <property type="entry name" value="KU AUTOANTIGEN DNA HELICASE"/>
    <property type="match status" value="1"/>
</dbReference>
<keyword evidence="6" id="KW-0067">ATP-binding</keyword>
<evidence type="ECO:0008006" key="16">
    <source>
        <dbReference type="Google" id="ProtNLM"/>
    </source>
</evidence>
<evidence type="ECO:0000256" key="6">
    <source>
        <dbReference type="ARBA" id="ARBA00022840"/>
    </source>
</evidence>
<dbReference type="GO" id="GO:0016787">
    <property type="term" value="F:hydrolase activity"/>
    <property type="evidence" value="ECO:0007669"/>
    <property type="project" value="UniProtKB-KW"/>
</dbReference>
<keyword evidence="2" id="KW-0547">Nucleotide-binding</keyword>
<evidence type="ECO:0000256" key="4">
    <source>
        <dbReference type="ARBA" id="ARBA00022801"/>
    </source>
</evidence>
<dbReference type="GO" id="GO:0006303">
    <property type="term" value="P:double-strand break repair via nonhomologous end joining"/>
    <property type="evidence" value="ECO:0007669"/>
    <property type="project" value="InterPro"/>
</dbReference>
<reference evidence="14" key="1">
    <citation type="submission" date="2020-10" db="EMBL/GenBank/DDBJ databases">
        <title>Unveiling of a novel bifunctional photoreceptor, Dualchrome1, isolated from a cosmopolitan green alga.</title>
        <authorList>
            <person name="Suzuki S."/>
            <person name="Kawachi M."/>
        </authorList>
    </citation>
    <scope>NUCLEOTIDE SEQUENCE</scope>
    <source>
        <strain evidence="14">NIES 2893</strain>
    </source>
</reference>
<keyword evidence="4" id="KW-0378">Hydrolase</keyword>
<dbReference type="Gene3D" id="1.10.1600.10">
    <property type="match status" value="1"/>
</dbReference>
<dbReference type="InterPro" id="IPR005160">
    <property type="entry name" value="Ku_C"/>
</dbReference>
<dbReference type="AlphaFoldDB" id="A0A830HM56"/>
<keyword evidence="9" id="KW-0234">DNA repair</keyword>
<evidence type="ECO:0000256" key="2">
    <source>
        <dbReference type="ARBA" id="ARBA00022741"/>
    </source>
</evidence>
<keyword evidence="8" id="KW-0233">DNA recombination</keyword>
<dbReference type="Pfam" id="PF03730">
    <property type="entry name" value="Ku_C"/>
    <property type="match status" value="1"/>
</dbReference>
<dbReference type="Gene3D" id="2.40.290.10">
    <property type="match status" value="1"/>
</dbReference>
<keyword evidence="15" id="KW-1185">Reference proteome</keyword>
<dbReference type="GO" id="GO:0005524">
    <property type="term" value="F:ATP binding"/>
    <property type="evidence" value="ECO:0007669"/>
    <property type="project" value="UniProtKB-KW"/>
</dbReference>
<evidence type="ECO:0000256" key="5">
    <source>
        <dbReference type="ARBA" id="ARBA00022806"/>
    </source>
</evidence>
<feature type="domain" description="Ku70/Ku80 C-terminal arm" evidence="13">
    <location>
        <begin position="592"/>
        <end position="665"/>
    </location>
</feature>
<dbReference type="Gene3D" id="3.40.50.410">
    <property type="entry name" value="von Willebrand factor, type A domain"/>
    <property type="match status" value="1"/>
</dbReference>
<comment type="subcellular location">
    <subcellularLocation>
        <location evidence="1">Nucleus</location>
    </subcellularLocation>
</comment>
<evidence type="ECO:0000313" key="15">
    <source>
        <dbReference type="Proteomes" id="UP000660262"/>
    </source>
</evidence>
<name>A0A830HM56_9CHLO</name>
<dbReference type="SUPFAM" id="SSF100939">
    <property type="entry name" value="SPOC domain-like"/>
    <property type="match status" value="1"/>
</dbReference>
<gene>
    <name evidence="14" type="ORF">PPROV_000650500</name>
</gene>
<dbReference type="GO" id="GO:0003690">
    <property type="term" value="F:double-stranded DNA binding"/>
    <property type="evidence" value="ECO:0007669"/>
    <property type="project" value="TreeGrafter"/>
</dbReference>
<dbReference type="GO" id="GO:0043564">
    <property type="term" value="C:Ku70:Ku80 complex"/>
    <property type="evidence" value="ECO:0007669"/>
    <property type="project" value="TreeGrafter"/>
</dbReference>
<organism evidence="14 15">
    <name type="scientific">Pycnococcus provasolii</name>
    <dbReference type="NCBI Taxonomy" id="41880"/>
    <lineage>
        <taxon>Eukaryota</taxon>
        <taxon>Viridiplantae</taxon>
        <taxon>Chlorophyta</taxon>
        <taxon>Pseudoscourfieldiophyceae</taxon>
        <taxon>Pseudoscourfieldiales</taxon>
        <taxon>Pycnococcaceae</taxon>
        <taxon>Pycnococcus</taxon>
    </lineage>
</organism>
<dbReference type="PANTHER" id="PTHR12604:SF2">
    <property type="entry name" value="X-RAY REPAIR CROSS-COMPLEMENTING PROTEIN 6"/>
    <property type="match status" value="1"/>
</dbReference>
<keyword evidence="7" id="KW-0238">DNA-binding</keyword>
<keyword evidence="3" id="KW-0227">DNA damage</keyword>
<dbReference type="Proteomes" id="UP000660262">
    <property type="component" value="Unassembled WGS sequence"/>
</dbReference>
<keyword evidence="10" id="KW-0539">Nucleus</keyword>
<evidence type="ECO:0000256" key="9">
    <source>
        <dbReference type="ARBA" id="ARBA00023204"/>
    </source>
</evidence>